<comment type="similarity">
    <text evidence="2">Belongs to the GMC oxidoreductase family.</text>
</comment>
<feature type="domain" description="Glucose-methanol-choline oxidoreductase C-terminal" evidence="7">
    <location>
        <begin position="626"/>
        <end position="698"/>
    </location>
</feature>
<dbReference type="Pfam" id="PF05199">
    <property type="entry name" value="GMC_oxred_C"/>
    <property type="match status" value="1"/>
</dbReference>
<gene>
    <name evidence="8" type="ORF">TWF730_001946</name>
</gene>
<dbReference type="InterPro" id="IPR007867">
    <property type="entry name" value="GMC_OxRtase_C"/>
</dbReference>
<organism evidence="8 9">
    <name type="scientific">Orbilia blumenaviensis</name>
    <dbReference type="NCBI Taxonomy" id="1796055"/>
    <lineage>
        <taxon>Eukaryota</taxon>
        <taxon>Fungi</taxon>
        <taxon>Dikarya</taxon>
        <taxon>Ascomycota</taxon>
        <taxon>Pezizomycotina</taxon>
        <taxon>Orbiliomycetes</taxon>
        <taxon>Orbiliales</taxon>
        <taxon>Orbiliaceae</taxon>
        <taxon>Orbilia</taxon>
    </lineage>
</organism>
<evidence type="ECO:0000256" key="5">
    <source>
        <dbReference type="ARBA" id="ARBA00023002"/>
    </source>
</evidence>
<accession>A0AAV9UCI6</accession>
<evidence type="ECO:0000256" key="4">
    <source>
        <dbReference type="ARBA" id="ARBA00022827"/>
    </source>
</evidence>
<dbReference type="InterPro" id="IPR036188">
    <property type="entry name" value="FAD/NAD-bd_sf"/>
</dbReference>
<protein>
    <recommendedName>
        <fullName evidence="7">Glucose-methanol-choline oxidoreductase C-terminal domain-containing protein</fullName>
    </recommendedName>
</protein>
<keyword evidence="5" id="KW-0560">Oxidoreductase</keyword>
<feature type="compositionally biased region" description="Low complexity" evidence="6">
    <location>
        <begin position="350"/>
        <end position="360"/>
    </location>
</feature>
<name>A0AAV9UCI6_9PEZI</name>
<evidence type="ECO:0000259" key="7">
    <source>
        <dbReference type="Pfam" id="PF05199"/>
    </source>
</evidence>
<feature type="region of interest" description="Disordered" evidence="6">
    <location>
        <begin position="346"/>
        <end position="369"/>
    </location>
</feature>
<evidence type="ECO:0000256" key="6">
    <source>
        <dbReference type="SAM" id="MobiDB-lite"/>
    </source>
</evidence>
<dbReference type="PANTHER" id="PTHR42784">
    <property type="entry name" value="PYRANOSE 2-OXIDASE"/>
    <property type="match status" value="1"/>
</dbReference>
<dbReference type="SUPFAM" id="SSF51905">
    <property type="entry name" value="FAD/NAD(P)-binding domain"/>
    <property type="match status" value="1"/>
</dbReference>
<evidence type="ECO:0000256" key="1">
    <source>
        <dbReference type="ARBA" id="ARBA00001974"/>
    </source>
</evidence>
<proteinExistence type="inferred from homology"/>
<dbReference type="InterPro" id="IPR051473">
    <property type="entry name" value="P2Ox-like"/>
</dbReference>
<keyword evidence="9" id="KW-1185">Reference proteome</keyword>
<feature type="region of interest" description="Disordered" evidence="6">
    <location>
        <begin position="555"/>
        <end position="612"/>
    </location>
</feature>
<dbReference type="Gene3D" id="3.50.50.60">
    <property type="entry name" value="FAD/NAD(P)-binding domain"/>
    <property type="match status" value="2"/>
</dbReference>
<evidence type="ECO:0000256" key="3">
    <source>
        <dbReference type="ARBA" id="ARBA00022630"/>
    </source>
</evidence>
<evidence type="ECO:0000313" key="8">
    <source>
        <dbReference type="EMBL" id="KAK6340178.1"/>
    </source>
</evidence>
<evidence type="ECO:0000256" key="2">
    <source>
        <dbReference type="ARBA" id="ARBA00010790"/>
    </source>
</evidence>
<keyword evidence="3" id="KW-0285">Flavoprotein</keyword>
<dbReference type="EMBL" id="JAVHNS010000011">
    <property type="protein sequence ID" value="KAK6340178.1"/>
    <property type="molecule type" value="Genomic_DNA"/>
</dbReference>
<dbReference type="PANTHER" id="PTHR42784:SF1">
    <property type="entry name" value="PYRANOSE 2-OXIDASE"/>
    <property type="match status" value="1"/>
</dbReference>
<dbReference type="AlphaFoldDB" id="A0AAV9UCI6"/>
<comment type="caution">
    <text evidence="8">The sequence shown here is derived from an EMBL/GenBank/DDBJ whole genome shotgun (WGS) entry which is preliminary data.</text>
</comment>
<comment type="cofactor">
    <cofactor evidence="1">
        <name>FAD</name>
        <dbReference type="ChEBI" id="CHEBI:57692"/>
    </cofactor>
</comment>
<keyword evidence="4" id="KW-0274">FAD</keyword>
<feature type="region of interest" description="Disordered" evidence="6">
    <location>
        <begin position="41"/>
        <end position="66"/>
    </location>
</feature>
<evidence type="ECO:0000313" key="9">
    <source>
        <dbReference type="Proteomes" id="UP001373714"/>
    </source>
</evidence>
<reference evidence="8 9" key="1">
    <citation type="submission" date="2019-10" db="EMBL/GenBank/DDBJ databases">
        <authorList>
            <person name="Palmer J.M."/>
        </authorList>
    </citation>
    <scope>NUCLEOTIDE SEQUENCE [LARGE SCALE GENOMIC DNA]</scope>
    <source>
        <strain evidence="8 9">TWF730</strain>
    </source>
</reference>
<dbReference type="GO" id="GO:0016614">
    <property type="term" value="F:oxidoreductase activity, acting on CH-OH group of donors"/>
    <property type="evidence" value="ECO:0007669"/>
    <property type="project" value="InterPro"/>
</dbReference>
<dbReference type="Proteomes" id="UP001373714">
    <property type="component" value="Unassembled WGS sequence"/>
</dbReference>
<feature type="compositionally biased region" description="Polar residues" evidence="6">
    <location>
        <begin position="48"/>
        <end position="57"/>
    </location>
</feature>
<sequence length="714" mass="77398">MENALTTSLNDIEAQCKAGYYDYIIIGSGMGGGTLARLLIDGPPDLSPQGTASSSEGGNDENDPPPRVLVIEQGGLLFSTHCTNTPTPGWYVEDGPSMSTDIVFQAFKSCVTTVSADSVVYAGGPVHCLGGRSNVWGMYTPPIDKASIQKNFGQEITNYLFDEGGYTGAYYLLSNGGSLETPYPMTQPVIEVQTEIQAVKNMFDLLGHVPYVRRGPFRVCPMGAEFVARRPSERLYQMAMGGYSAVTWMLAKCYNSSEALTILPRTQVRTVNYEEQDLQGGKVAEGDTRRPKITSITVFDPDSERKQRTIHTGGAKVILSCGTIDTAVIALRSGLAQLPKTYVTSDLDSKSSASSGVPASTDAKSEKWSPEKIGAGLTDHDIWGVRFDLLVKRVSPIGCLSGRALRLQSWATLGTPDYSTIHDLPYGITPPWLSAGRQVNNTTACLINVTINATSFLGSSSKSGIPKMYLGKEGKLVPEAQFEYELRDSGDDFKRCSIQVVFELSSPLKDENKVLNLPRSNPTIRIPTREDNTRFLPAMREFAATIARTCVRMSNQDNADAGPHGGKKTSDDALGAARVGPPPPLLERVFRSPPGSTSQHRESASGGPQSDADIKLAKETVKVFRNLEDVRADLMMVERAPFGVVAHEVGTMRLGQDSEGVVDKDLKVKGVEGLYVCDLSIFPWSPTANPSLTLVALARRLAMDLEKKRRGKSK</sequence>